<feature type="domain" description="CCHC-type" evidence="3">
    <location>
        <begin position="122"/>
        <end position="137"/>
    </location>
</feature>
<gene>
    <name evidence="4" type="ORF">EVAR_11240_1</name>
</gene>
<dbReference type="Gene3D" id="4.10.60.10">
    <property type="entry name" value="Zinc finger, CCHC-type"/>
    <property type="match status" value="1"/>
</dbReference>
<dbReference type="GO" id="GO:0003676">
    <property type="term" value="F:nucleic acid binding"/>
    <property type="evidence" value="ECO:0007669"/>
    <property type="project" value="InterPro"/>
</dbReference>
<proteinExistence type="predicted"/>
<keyword evidence="1" id="KW-0863">Zinc-finger</keyword>
<dbReference type="Pfam" id="PF00098">
    <property type="entry name" value="zf-CCHC"/>
    <property type="match status" value="1"/>
</dbReference>
<name>A0A4C1ULN1_EUMVA</name>
<dbReference type="InterPro" id="IPR001878">
    <property type="entry name" value="Znf_CCHC"/>
</dbReference>
<dbReference type="PROSITE" id="PS50158">
    <property type="entry name" value="ZF_CCHC"/>
    <property type="match status" value="1"/>
</dbReference>
<protein>
    <recommendedName>
        <fullName evidence="3">CCHC-type domain-containing protein</fullName>
    </recommendedName>
</protein>
<evidence type="ECO:0000259" key="3">
    <source>
        <dbReference type="PROSITE" id="PS50158"/>
    </source>
</evidence>
<keyword evidence="1" id="KW-0862">Zinc</keyword>
<dbReference type="AlphaFoldDB" id="A0A4C1ULN1"/>
<dbReference type="GO" id="GO:0008270">
    <property type="term" value="F:zinc ion binding"/>
    <property type="evidence" value="ECO:0007669"/>
    <property type="project" value="UniProtKB-KW"/>
</dbReference>
<dbReference type="InterPro" id="IPR036875">
    <property type="entry name" value="Znf_CCHC_sf"/>
</dbReference>
<dbReference type="Proteomes" id="UP000299102">
    <property type="component" value="Unassembled WGS sequence"/>
</dbReference>
<evidence type="ECO:0000313" key="4">
    <source>
        <dbReference type="EMBL" id="GBP27007.1"/>
    </source>
</evidence>
<comment type="caution">
    <text evidence="4">The sequence shown here is derived from an EMBL/GenBank/DDBJ whole genome shotgun (WGS) entry which is preliminary data.</text>
</comment>
<evidence type="ECO:0000256" key="2">
    <source>
        <dbReference type="SAM" id="MobiDB-lite"/>
    </source>
</evidence>
<sequence length="271" mass="29973">MPSPSKEDSPSSEVGYAQNVPRDSLDGGIQSNGDKWTRLMEQQNQNFLALIKAMKLPTQPSNLRLPDFDPEKKDMDARAWASQCYRRNVKPDVRLDSKHLRSSDSKSKTHTSTATTTSTITCFHCRELGHYASSCPRRGVGNNAGAVTSKTTTSKRVDLCFVTVPAGTLRHSGEQFYFRYDSGTECSLIKESIASKFCGKRINQTVSMTGIGQTSVISTFQVLAVVEIDDISIEYAHDRLRKVPDSEVIAVDSESVLDDHSNVDQEAMTPE</sequence>
<dbReference type="OrthoDB" id="116216at2759"/>
<evidence type="ECO:0000313" key="5">
    <source>
        <dbReference type="Proteomes" id="UP000299102"/>
    </source>
</evidence>
<reference evidence="4 5" key="1">
    <citation type="journal article" date="2019" name="Commun. Biol.">
        <title>The bagworm genome reveals a unique fibroin gene that provides high tensile strength.</title>
        <authorList>
            <person name="Kono N."/>
            <person name="Nakamura H."/>
            <person name="Ohtoshi R."/>
            <person name="Tomita M."/>
            <person name="Numata K."/>
            <person name="Arakawa K."/>
        </authorList>
    </citation>
    <scope>NUCLEOTIDE SEQUENCE [LARGE SCALE GENOMIC DNA]</scope>
</reference>
<accession>A0A4C1ULN1</accession>
<dbReference type="SUPFAM" id="SSF57756">
    <property type="entry name" value="Retrovirus zinc finger-like domains"/>
    <property type="match status" value="1"/>
</dbReference>
<organism evidence="4 5">
    <name type="scientific">Eumeta variegata</name>
    <name type="common">Bagworm moth</name>
    <name type="synonym">Eumeta japonica</name>
    <dbReference type="NCBI Taxonomy" id="151549"/>
    <lineage>
        <taxon>Eukaryota</taxon>
        <taxon>Metazoa</taxon>
        <taxon>Ecdysozoa</taxon>
        <taxon>Arthropoda</taxon>
        <taxon>Hexapoda</taxon>
        <taxon>Insecta</taxon>
        <taxon>Pterygota</taxon>
        <taxon>Neoptera</taxon>
        <taxon>Endopterygota</taxon>
        <taxon>Lepidoptera</taxon>
        <taxon>Glossata</taxon>
        <taxon>Ditrysia</taxon>
        <taxon>Tineoidea</taxon>
        <taxon>Psychidae</taxon>
        <taxon>Oiketicinae</taxon>
        <taxon>Eumeta</taxon>
    </lineage>
</organism>
<evidence type="ECO:0000256" key="1">
    <source>
        <dbReference type="PROSITE-ProRule" id="PRU00047"/>
    </source>
</evidence>
<dbReference type="EMBL" id="BGZK01000188">
    <property type="protein sequence ID" value="GBP27007.1"/>
    <property type="molecule type" value="Genomic_DNA"/>
</dbReference>
<feature type="region of interest" description="Disordered" evidence="2">
    <location>
        <begin position="1"/>
        <end position="33"/>
    </location>
</feature>
<keyword evidence="1" id="KW-0479">Metal-binding</keyword>
<keyword evidence="5" id="KW-1185">Reference proteome</keyword>